<gene>
    <name evidence="1" type="primary">jg27861</name>
    <name evidence="1" type="ORF">PAEG_LOCUS386</name>
</gene>
<accession>A0A8S4QDP3</accession>
<keyword evidence="2" id="KW-1185">Reference proteome</keyword>
<organism evidence="1 2">
    <name type="scientific">Pararge aegeria aegeria</name>
    <dbReference type="NCBI Taxonomy" id="348720"/>
    <lineage>
        <taxon>Eukaryota</taxon>
        <taxon>Metazoa</taxon>
        <taxon>Ecdysozoa</taxon>
        <taxon>Arthropoda</taxon>
        <taxon>Hexapoda</taxon>
        <taxon>Insecta</taxon>
        <taxon>Pterygota</taxon>
        <taxon>Neoptera</taxon>
        <taxon>Endopterygota</taxon>
        <taxon>Lepidoptera</taxon>
        <taxon>Glossata</taxon>
        <taxon>Ditrysia</taxon>
        <taxon>Papilionoidea</taxon>
        <taxon>Nymphalidae</taxon>
        <taxon>Satyrinae</taxon>
        <taxon>Satyrini</taxon>
        <taxon>Parargina</taxon>
        <taxon>Pararge</taxon>
    </lineage>
</organism>
<dbReference type="OrthoDB" id="7939818at2759"/>
<comment type="caution">
    <text evidence="1">The sequence shown here is derived from an EMBL/GenBank/DDBJ whole genome shotgun (WGS) entry which is preliminary data.</text>
</comment>
<dbReference type="GO" id="GO:0004357">
    <property type="term" value="F:glutamate-cysteine ligase activity"/>
    <property type="evidence" value="ECO:0007669"/>
    <property type="project" value="InterPro"/>
</dbReference>
<evidence type="ECO:0000313" key="2">
    <source>
        <dbReference type="Proteomes" id="UP000838756"/>
    </source>
</evidence>
<dbReference type="AlphaFoldDB" id="A0A8S4QDP3"/>
<evidence type="ECO:0000313" key="1">
    <source>
        <dbReference type="EMBL" id="CAH2207766.1"/>
    </source>
</evidence>
<dbReference type="Proteomes" id="UP000838756">
    <property type="component" value="Unassembled WGS sequence"/>
</dbReference>
<proteinExistence type="predicted"/>
<reference evidence="1" key="1">
    <citation type="submission" date="2022-03" db="EMBL/GenBank/DDBJ databases">
        <authorList>
            <person name="Lindestad O."/>
        </authorList>
    </citation>
    <scope>NUCLEOTIDE SEQUENCE</scope>
</reference>
<dbReference type="Pfam" id="PF03074">
    <property type="entry name" value="GCS"/>
    <property type="match status" value="1"/>
</dbReference>
<sequence length="123" mass="14404">MQRAQRRGAVLTQRFWWRRDVGAPRTVVPAHQPSPDAPDQYLEMTVQEIVNGKVSTNTNFELFSLSYIHIKWIKELRTSSRESRLFNKLVWRSNVSLRIEVSEDDQRANLNNFTRVIICVTTS</sequence>
<dbReference type="EMBL" id="CAKXAJ010001228">
    <property type="protein sequence ID" value="CAH2207766.1"/>
    <property type="molecule type" value="Genomic_DNA"/>
</dbReference>
<protein>
    <submittedName>
        <fullName evidence="1">Jg27861 protein</fullName>
    </submittedName>
</protein>
<dbReference type="GO" id="GO:0006750">
    <property type="term" value="P:glutathione biosynthetic process"/>
    <property type="evidence" value="ECO:0007669"/>
    <property type="project" value="InterPro"/>
</dbReference>
<name>A0A8S4QDP3_9NEOP</name>
<dbReference type="InterPro" id="IPR004308">
    <property type="entry name" value="GCS"/>
</dbReference>